<reference evidence="1 2" key="1">
    <citation type="submission" date="2018-10" db="EMBL/GenBank/DDBJ databases">
        <title>Complete genome sequence of Malassezia restricta CBS 7877.</title>
        <authorList>
            <person name="Morand S.C."/>
            <person name="Bertignac M."/>
            <person name="Iltis A."/>
            <person name="Kolder I."/>
            <person name="Pirovano W."/>
            <person name="Jourdain R."/>
            <person name="Clavaud C."/>
        </authorList>
    </citation>
    <scope>NUCLEOTIDE SEQUENCE [LARGE SCALE GENOMIC DNA]</scope>
    <source>
        <strain evidence="1 2">CBS 7877</strain>
    </source>
</reference>
<organism evidence="1 2">
    <name type="scientific">Malassezia restricta (strain ATCC 96810 / NBRC 103918 / CBS 7877)</name>
    <name type="common">Seborrheic dermatitis infection agent</name>
    <dbReference type="NCBI Taxonomy" id="425264"/>
    <lineage>
        <taxon>Eukaryota</taxon>
        <taxon>Fungi</taxon>
        <taxon>Dikarya</taxon>
        <taxon>Basidiomycota</taxon>
        <taxon>Ustilaginomycotina</taxon>
        <taxon>Malasseziomycetes</taxon>
        <taxon>Malasseziales</taxon>
        <taxon>Malasseziaceae</taxon>
        <taxon>Malassezia</taxon>
    </lineage>
</organism>
<dbReference type="OrthoDB" id="2120038at2759"/>
<dbReference type="Proteomes" id="UP000269793">
    <property type="component" value="Chromosome VII"/>
</dbReference>
<evidence type="ECO:0000313" key="1">
    <source>
        <dbReference type="EMBL" id="AYO44478.1"/>
    </source>
</evidence>
<keyword evidence="2" id="KW-1185">Reference proteome</keyword>
<name>A0A3G2SAY5_MALR7</name>
<dbReference type="VEuPathDB" id="FungiDB:DNF11_3528"/>
<dbReference type="STRING" id="425264.A0A3G2SAY5"/>
<proteinExistence type="predicted"/>
<dbReference type="AlphaFoldDB" id="A0A3G2SAY5"/>
<gene>
    <name evidence="1" type="ORF">DNF11_3528</name>
</gene>
<evidence type="ECO:0000313" key="2">
    <source>
        <dbReference type="Proteomes" id="UP000269793"/>
    </source>
</evidence>
<dbReference type="EMBL" id="CP033154">
    <property type="protein sequence ID" value="AYO44478.1"/>
    <property type="molecule type" value="Genomic_DNA"/>
</dbReference>
<dbReference type="InterPro" id="IPR034444">
    <property type="entry name" value="Nuo17.8"/>
</dbReference>
<dbReference type="PANTHER" id="PTHR42100:SF1">
    <property type="entry name" value="OXIDOREDUCTASE 178 KDA SUBUNIT, PUTATIVE (AFU_ORTHOLOGUE AFUA_8G04320)-RELATED"/>
    <property type="match status" value="1"/>
</dbReference>
<dbReference type="PANTHER" id="PTHR42100">
    <property type="entry name" value="OXIDOREDUCTASE 178 KDA SUBUNIT, PUTATIVE (AFU_ORTHOLOGUE AFUA_8G04320)-RELATED"/>
    <property type="match status" value="1"/>
</dbReference>
<accession>A0A3G2SAY5</accession>
<dbReference type="GO" id="GO:0005739">
    <property type="term" value="C:mitochondrion"/>
    <property type="evidence" value="ECO:0007669"/>
    <property type="project" value="InterPro"/>
</dbReference>
<protein>
    <submittedName>
        <fullName evidence="1">Uncharacterized protein</fullName>
    </submittedName>
</protein>
<sequence>MMVSGSMRMLRAPASRSMGAVRGLHMTKVARGVQQPMSEAQTAEYPREGFNSRLWTLGIAAIAGGAATNYYLKKYVKGDEEAAKPFFTDLIESCSTSTDKIREANQEHIDLSIKRAEAQLMIQDAQKPSTHRVRFPYLMEQYPRRGLQTGSVVDTSDLQVNQERV</sequence>